<evidence type="ECO:0000256" key="1">
    <source>
        <dbReference type="SAM" id="MobiDB-lite"/>
    </source>
</evidence>
<evidence type="ECO:0000313" key="3">
    <source>
        <dbReference type="Proteomes" id="UP000826195"/>
    </source>
</evidence>
<sequence length="188" mass="21286">MEIKDDNRKKGDKILQSLIEKDITAEQSKSEDCGSSPSKDELKKQLAKLQKEIENSKKSDVTTEQLDDEIAFTSHTELKKNKNYNTDYNSATESDSDDNLSNVNNQKSSDVLETSENNDEIRHELKILKGDNNNKENNPHNITVNKTSPDEETTEKISDDCNDPDLWGKDWPGESVCILVLDSIIIQK</sequence>
<feature type="compositionally biased region" description="Polar residues" evidence="1">
    <location>
        <begin position="106"/>
        <end position="115"/>
    </location>
</feature>
<feature type="region of interest" description="Disordered" evidence="1">
    <location>
        <begin position="73"/>
        <end position="166"/>
    </location>
</feature>
<dbReference type="Proteomes" id="UP000826195">
    <property type="component" value="Unassembled WGS sequence"/>
</dbReference>
<accession>A0AAV7IMW5</accession>
<keyword evidence="3" id="KW-1185">Reference proteome</keyword>
<feature type="region of interest" description="Disordered" evidence="1">
    <location>
        <begin position="24"/>
        <end position="46"/>
    </location>
</feature>
<reference evidence="2 3" key="1">
    <citation type="journal article" date="2021" name="J. Hered.">
        <title>A chromosome-level genome assembly of the parasitoid wasp, Cotesia glomerata (Hymenoptera: Braconidae).</title>
        <authorList>
            <person name="Pinto B.J."/>
            <person name="Weis J.J."/>
            <person name="Gamble T."/>
            <person name="Ode P.J."/>
            <person name="Paul R."/>
            <person name="Zaspel J.M."/>
        </authorList>
    </citation>
    <scope>NUCLEOTIDE SEQUENCE [LARGE SCALE GENOMIC DNA]</scope>
    <source>
        <strain evidence="2">CgM1</strain>
    </source>
</reference>
<protein>
    <submittedName>
        <fullName evidence="2">Uncharacterized protein</fullName>
    </submittedName>
</protein>
<gene>
    <name evidence="2" type="ORF">KQX54_017958</name>
</gene>
<organism evidence="2 3">
    <name type="scientific">Cotesia glomerata</name>
    <name type="common">Lepidopteran parasitic wasp</name>
    <name type="synonym">Apanteles glomeratus</name>
    <dbReference type="NCBI Taxonomy" id="32391"/>
    <lineage>
        <taxon>Eukaryota</taxon>
        <taxon>Metazoa</taxon>
        <taxon>Ecdysozoa</taxon>
        <taxon>Arthropoda</taxon>
        <taxon>Hexapoda</taxon>
        <taxon>Insecta</taxon>
        <taxon>Pterygota</taxon>
        <taxon>Neoptera</taxon>
        <taxon>Endopterygota</taxon>
        <taxon>Hymenoptera</taxon>
        <taxon>Apocrita</taxon>
        <taxon>Ichneumonoidea</taxon>
        <taxon>Braconidae</taxon>
        <taxon>Microgastrinae</taxon>
        <taxon>Cotesia</taxon>
    </lineage>
</organism>
<dbReference type="EMBL" id="JAHXZJ010001119">
    <property type="protein sequence ID" value="KAH0555363.1"/>
    <property type="molecule type" value="Genomic_DNA"/>
</dbReference>
<proteinExistence type="predicted"/>
<dbReference type="AlphaFoldDB" id="A0AAV7IMW5"/>
<feature type="compositionally biased region" description="Polar residues" evidence="1">
    <location>
        <begin position="83"/>
        <end position="93"/>
    </location>
</feature>
<comment type="caution">
    <text evidence="2">The sequence shown here is derived from an EMBL/GenBank/DDBJ whole genome shotgun (WGS) entry which is preliminary data.</text>
</comment>
<feature type="compositionally biased region" description="Basic and acidic residues" evidence="1">
    <location>
        <begin position="119"/>
        <end position="138"/>
    </location>
</feature>
<evidence type="ECO:0000313" key="2">
    <source>
        <dbReference type="EMBL" id="KAH0555363.1"/>
    </source>
</evidence>
<name>A0AAV7IMW5_COTGL</name>